<name>A0A840NUS5_9HYPH</name>
<keyword evidence="1" id="KW-0456">Lyase</keyword>
<protein>
    <submittedName>
        <fullName evidence="1">Argininosuccinate lyase</fullName>
        <ecNumber evidence="1">4.3.2.1</ecNumber>
    </submittedName>
</protein>
<proteinExistence type="predicted"/>
<dbReference type="Gene3D" id="1.10.275.10">
    <property type="entry name" value="Fumarase/aspartase (N-terminal domain)"/>
    <property type="match status" value="1"/>
</dbReference>
<gene>
    <name evidence="1" type="ORF">HNQ69_000811</name>
</gene>
<comment type="caution">
    <text evidence="1">The sequence shown here is derived from an EMBL/GenBank/DDBJ whole genome shotgun (WGS) entry which is preliminary data.</text>
</comment>
<sequence length="56" mass="6635">MFSEYDRRKVKNQMWGGRFIAGHTEIIEKINTSIDFYQKRYRQDIEGSLAHTAILA</sequence>
<dbReference type="EC" id="4.3.2.1" evidence="1"/>
<dbReference type="GO" id="GO:0004056">
    <property type="term" value="F:argininosuccinate lyase activity"/>
    <property type="evidence" value="ECO:0007669"/>
    <property type="project" value="UniProtKB-EC"/>
</dbReference>
<organism evidence="1 2">
    <name type="scientific">Bartonella callosciuri</name>
    <dbReference type="NCBI Taxonomy" id="686223"/>
    <lineage>
        <taxon>Bacteria</taxon>
        <taxon>Pseudomonadati</taxon>
        <taxon>Pseudomonadota</taxon>
        <taxon>Alphaproteobacteria</taxon>
        <taxon>Hyphomicrobiales</taxon>
        <taxon>Bartonellaceae</taxon>
        <taxon>Bartonella</taxon>
    </lineage>
</organism>
<keyword evidence="2" id="KW-1185">Reference proteome</keyword>
<dbReference type="InterPro" id="IPR024083">
    <property type="entry name" value="Fumarase/histidase_N"/>
</dbReference>
<dbReference type="EMBL" id="JACHIM010000003">
    <property type="protein sequence ID" value="MBB5073685.1"/>
    <property type="molecule type" value="Genomic_DNA"/>
</dbReference>
<accession>A0A840NUS5</accession>
<dbReference type="Proteomes" id="UP000561417">
    <property type="component" value="Unassembled WGS sequence"/>
</dbReference>
<reference evidence="1 2" key="1">
    <citation type="submission" date="2020-08" db="EMBL/GenBank/DDBJ databases">
        <title>Genomic Encyclopedia of Type Strains, Phase IV (KMG-IV): sequencing the most valuable type-strain genomes for metagenomic binning, comparative biology and taxonomic classification.</title>
        <authorList>
            <person name="Goeker M."/>
        </authorList>
    </citation>
    <scope>NUCLEOTIDE SEQUENCE [LARGE SCALE GENOMIC DNA]</scope>
    <source>
        <strain evidence="1 2">DSM 28538</strain>
    </source>
</reference>
<dbReference type="AlphaFoldDB" id="A0A840NUS5"/>
<evidence type="ECO:0000313" key="1">
    <source>
        <dbReference type="EMBL" id="MBB5073685.1"/>
    </source>
</evidence>
<evidence type="ECO:0000313" key="2">
    <source>
        <dbReference type="Proteomes" id="UP000561417"/>
    </source>
</evidence>